<dbReference type="AlphaFoldDB" id="A0AA35SZN8"/>
<feature type="compositionally biased region" description="Gly residues" evidence="1">
    <location>
        <begin position="52"/>
        <end position="62"/>
    </location>
</feature>
<feature type="non-terminal residue" evidence="2">
    <location>
        <position position="1"/>
    </location>
</feature>
<name>A0AA35SZN8_GEOBA</name>
<gene>
    <name evidence="2" type="ORF">GBAR_LOCUS21639</name>
</gene>
<keyword evidence="3" id="KW-1185">Reference proteome</keyword>
<proteinExistence type="predicted"/>
<evidence type="ECO:0000313" key="3">
    <source>
        <dbReference type="Proteomes" id="UP001174909"/>
    </source>
</evidence>
<feature type="compositionally biased region" description="Basic and acidic residues" evidence="1">
    <location>
        <begin position="73"/>
        <end position="84"/>
    </location>
</feature>
<organism evidence="2 3">
    <name type="scientific">Geodia barretti</name>
    <name type="common">Barrett's horny sponge</name>
    <dbReference type="NCBI Taxonomy" id="519541"/>
    <lineage>
        <taxon>Eukaryota</taxon>
        <taxon>Metazoa</taxon>
        <taxon>Porifera</taxon>
        <taxon>Demospongiae</taxon>
        <taxon>Heteroscleromorpha</taxon>
        <taxon>Tetractinellida</taxon>
        <taxon>Astrophorina</taxon>
        <taxon>Geodiidae</taxon>
        <taxon>Geodia</taxon>
    </lineage>
</organism>
<dbReference type="Proteomes" id="UP001174909">
    <property type="component" value="Unassembled WGS sequence"/>
</dbReference>
<protein>
    <submittedName>
        <fullName evidence="2">Uncharacterized protein</fullName>
    </submittedName>
</protein>
<feature type="compositionally biased region" description="Low complexity" evidence="1">
    <location>
        <begin position="14"/>
        <end position="27"/>
    </location>
</feature>
<sequence length="132" mass="14204">MCRRHRQLQRRRSSSAAKSGSRSRLGSNRAGHYRSQLSFSGSETVEMKRELGGGGGGRGGEGVPIIGAQDTRYGSEQEARKGSLDTRSSIGSRSASTEKSNSLPRKNSLQHKYAEIDTVEMSQSAPHHNGGS</sequence>
<accession>A0AA35SZN8</accession>
<feature type="compositionally biased region" description="Polar residues" evidence="1">
    <location>
        <begin position="85"/>
        <end position="107"/>
    </location>
</feature>
<comment type="caution">
    <text evidence="2">The sequence shown here is derived from an EMBL/GenBank/DDBJ whole genome shotgun (WGS) entry which is preliminary data.</text>
</comment>
<evidence type="ECO:0000256" key="1">
    <source>
        <dbReference type="SAM" id="MobiDB-lite"/>
    </source>
</evidence>
<feature type="region of interest" description="Disordered" evidence="1">
    <location>
        <begin position="1"/>
        <end position="110"/>
    </location>
</feature>
<reference evidence="2" key="1">
    <citation type="submission" date="2023-03" db="EMBL/GenBank/DDBJ databases">
        <authorList>
            <person name="Steffen K."/>
            <person name="Cardenas P."/>
        </authorList>
    </citation>
    <scope>NUCLEOTIDE SEQUENCE</scope>
</reference>
<evidence type="ECO:0000313" key="2">
    <source>
        <dbReference type="EMBL" id="CAI8038818.1"/>
    </source>
</evidence>
<dbReference type="EMBL" id="CASHTH010003014">
    <property type="protein sequence ID" value="CAI8038818.1"/>
    <property type="molecule type" value="Genomic_DNA"/>
</dbReference>
<feature type="compositionally biased region" description="Basic residues" evidence="1">
    <location>
        <begin position="1"/>
        <end position="13"/>
    </location>
</feature>